<name>A0A1H5WT84_9BACT</name>
<dbReference type="Pfam" id="PF02311">
    <property type="entry name" value="AraC_binding"/>
    <property type="match status" value="1"/>
</dbReference>
<dbReference type="InterPro" id="IPR009057">
    <property type="entry name" value="Homeodomain-like_sf"/>
</dbReference>
<keyword evidence="3 6" id="KW-0238">DNA-binding</keyword>
<dbReference type="InterPro" id="IPR014710">
    <property type="entry name" value="RmlC-like_jellyroll"/>
</dbReference>
<dbReference type="Proteomes" id="UP000236728">
    <property type="component" value="Unassembled WGS sequence"/>
</dbReference>
<dbReference type="CDD" id="cd06124">
    <property type="entry name" value="cupin_NimR-like_N"/>
    <property type="match status" value="1"/>
</dbReference>
<evidence type="ECO:0000259" key="5">
    <source>
        <dbReference type="PROSITE" id="PS01124"/>
    </source>
</evidence>
<keyword evidence="1" id="KW-0678">Repressor</keyword>
<dbReference type="Gene3D" id="1.10.10.60">
    <property type="entry name" value="Homeodomain-like"/>
    <property type="match status" value="1"/>
</dbReference>
<keyword evidence="2" id="KW-0805">Transcription regulation</keyword>
<keyword evidence="7" id="KW-1185">Reference proteome</keyword>
<dbReference type="PROSITE" id="PS01124">
    <property type="entry name" value="HTH_ARAC_FAMILY_2"/>
    <property type="match status" value="1"/>
</dbReference>
<dbReference type="AlphaFoldDB" id="A0A1H5WT84"/>
<dbReference type="Pfam" id="PF12833">
    <property type="entry name" value="HTH_18"/>
    <property type="match status" value="1"/>
</dbReference>
<evidence type="ECO:0000256" key="4">
    <source>
        <dbReference type="ARBA" id="ARBA00023163"/>
    </source>
</evidence>
<dbReference type="EMBL" id="FNVA01000002">
    <property type="protein sequence ID" value="SEG02819.1"/>
    <property type="molecule type" value="Genomic_DNA"/>
</dbReference>
<gene>
    <name evidence="6" type="ORF">SAMN05421819_1738</name>
</gene>
<evidence type="ECO:0000313" key="6">
    <source>
        <dbReference type="EMBL" id="SEG02819.1"/>
    </source>
</evidence>
<reference evidence="6 7" key="1">
    <citation type="submission" date="2016-10" db="EMBL/GenBank/DDBJ databases">
        <authorList>
            <person name="de Groot N.N."/>
        </authorList>
    </citation>
    <scope>NUCLEOTIDE SEQUENCE [LARGE SCALE GENOMIC DNA]</scope>
    <source>
        <strain evidence="6 7">DSM 22489</strain>
    </source>
</reference>
<dbReference type="InterPro" id="IPR018060">
    <property type="entry name" value="HTH_AraC"/>
</dbReference>
<dbReference type="RefSeq" id="WP_103932629.1">
    <property type="nucleotide sequence ID" value="NZ_FNVA01000002.1"/>
</dbReference>
<dbReference type="PANTHER" id="PTHR11019">
    <property type="entry name" value="HTH-TYPE TRANSCRIPTIONAL REGULATOR NIMR"/>
    <property type="match status" value="1"/>
</dbReference>
<accession>A0A1H5WT84</accession>
<dbReference type="InterPro" id="IPR011051">
    <property type="entry name" value="RmlC_Cupin_sf"/>
</dbReference>
<evidence type="ECO:0000256" key="2">
    <source>
        <dbReference type="ARBA" id="ARBA00023015"/>
    </source>
</evidence>
<organism evidence="6 7">
    <name type="scientific">Bryocella elongata</name>
    <dbReference type="NCBI Taxonomy" id="863522"/>
    <lineage>
        <taxon>Bacteria</taxon>
        <taxon>Pseudomonadati</taxon>
        <taxon>Acidobacteriota</taxon>
        <taxon>Terriglobia</taxon>
        <taxon>Terriglobales</taxon>
        <taxon>Acidobacteriaceae</taxon>
        <taxon>Bryocella</taxon>
    </lineage>
</organism>
<proteinExistence type="predicted"/>
<dbReference type="OrthoDB" id="2039152at2"/>
<protein>
    <submittedName>
        <fullName evidence="6">AraC-type DNA-binding protein</fullName>
    </submittedName>
</protein>
<evidence type="ECO:0000256" key="1">
    <source>
        <dbReference type="ARBA" id="ARBA00022491"/>
    </source>
</evidence>
<feature type="domain" description="HTH araC/xylS-type" evidence="5">
    <location>
        <begin position="165"/>
        <end position="262"/>
    </location>
</feature>
<dbReference type="GO" id="GO:0043565">
    <property type="term" value="F:sequence-specific DNA binding"/>
    <property type="evidence" value="ECO:0007669"/>
    <property type="project" value="InterPro"/>
</dbReference>
<dbReference type="SUPFAM" id="SSF46689">
    <property type="entry name" value="Homeodomain-like"/>
    <property type="match status" value="2"/>
</dbReference>
<dbReference type="GO" id="GO:0003700">
    <property type="term" value="F:DNA-binding transcription factor activity"/>
    <property type="evidence" value="ECO:0007669"/>
    <property type="project" value="InterPro"/>
</dbReference>
<dbReference type="SMART" id="SM00342">
    <property type="entry name" value="HTH_ARAC"/>
    <property type="match status" value="1"/>
</dbReference>
<keyword evidence="4" id="KW-0804">Transcription</keyword>
<dbReference type="InterPro" id="IPR003313">
    <property type="entry name" value="AraC-bd"/>
</dbReference>
<dbReference type="SUPFAM" id="SSF51182">
    <property type="entry name" value="RmlC-like cupins"/>
    <property type="match status" value="1"/>
</dbReference>
<evidence type="ECO:0000313" key="7">
    <source>
        <dbReference type="Proteomes" id="UP000236728"/>
    </source>
</evidence>
<evidence type="ECO:0000256" key="3">
    <source>
        <dbReference type="ARBA" id="ARBA00023125"/>
    </source>
</evidence>
<dbReference type="PANTHER" id="PTHR11019:SF159">
    <property type="entry name" value="TRANSCRIPTIONAL REGULATOR-RELATED"/>
    <property type="match status" value="1"/>
</dbReference>
<dbReference type="Gene3D" id="2.60.120.10">
    <property type="entry name" value="Jelly Rolls"/>
    <property type="match status" value="1"/>
</dbReference>
<sequence>MRTETIDIRTDKALAECLEVDRPVAALAFDYAANDHVPAHEHVKAQLLYAIEGTMVLSTREGKWVLLPTRALWVPAHTRHSIRMRGPVRMRTLFLDDTANIPMASCAAVSVSPLLRELIVGMLQEPPRYAPASRGAQMAALIASELRVCQSLQLSLPWPKDQGLRKACDAMQRNPTLAGDMEYWASRLSVSSRTLARLFRSETGMSFGEWRAQLLLLEAQVRLAQGQSSSRVAKALGYASHAAFCAMFRKATGFTPMEHPEREARIRPDD</sequence>
<dbReference type="FunFam" id="1.10.10.60:FF:000132">
    <property type="entry name" value="AraC family transcriptional regulator"/>
    <property type="match status" value="1"/>
</dbReference>